<feature type="transmembrane region" description="Helical" evidence="9">
    <location>
        <begin position="26"/>
        <end position="46"/>
    </location>
</feature>
<name>A0A4S4LDV2_9AGAM</name>
<dbReference type="InterPro" id="IPR050121">
    <property type="entry name" value="Cytochrome_P450_monoxygenase"/>
</dbReference>
<evidence type="ECO:0000256" key="1">
    <source>
        <dbReference type="ARBA" id="ARBA00001971"/>
    </source>
</evidence>
<dbReference type="Proteomes" id="UP000310158">
    <property type="component" value="Unassembled WGS sequence"/>
</dbReference>
<keyword evidence="5" id="KW-0560">Oxidoreductase</keyword>
<dbReference type="SUPFAM" id="SSF53474">
    <property type="entry name" value="alpha/beta-Hydrolases"/>
    <property type="match status" value="1"/>
</dbReference>
<dbReference type="Gene3D" id="1.10.630.10">
    <property type="entry name" value="Cytochrome P450"/>
    <property type="match status" value="1"/>
</dbReference>
<comment type="similarity">
    <text evidence="3">Belongs to the cytochrome P450 family.</text>
</comment>
<dbReference type="PROSITE" id="PS00086">
    <property type="entry name" value="CYTOCHROME_P450"/>
    <property type="match status" value="1"/>
</dbReference>
<dbReference type="InterPro" id="IPR002401">
    <property type="entry name" value="Cyt_P450_E_grp-I"/>
</dbReference>
<feature type="binding site" description="axial binding residue" evidence="8">
    <location>
        <position position="492"/>
    </location>
    <ligand>
        <name>heme</name>
        <dbReference type="ChEBI" id="CHEBI:30413"/>
    </ligand>
    <ligandPart>
        <name>Fe</name>
        <dbReference type="ChEBI" id="CHEBI:18248"/>
    </ligandPart>
</feature>
<dbReference type="GO" id="GO:0005506">
    <property type="term" value="F:iron ion binding"/>
    <property type="evidence" value="ECO:0007669"/>
    <property type="project" value="InterPro"/>
</dbReference>
<dbReference type="Pfam" id="PF12697">
    <property type="entry name" value="Abhydrolase_6"/>
    <property type="match status" value="1"/>
</dbReference>
<evidence type="ECO:0000256" key="7">
    <source>
        <dbReference type="ARBA" id="ARBA00023033"/>
    </source>
</evidence>
<dbReference type="EMBL" id="SGPL01000745">
    <property type="protein sequence ID" value="THH07840.1"/>
    <property type="molecule type" value="Genomic_DNA"/>
</dbReference>
<dbReference type="InterPro" id="IPR001128">
    <property type="entry name" value="Cyt_P450"/>
</dbReference>
<feature type="domain" description="AB hydrolase-1" evidence="10">
    <location>
        <begin position="574"/>
        <end position="858"/>
    </location>
</feature>
<sequence>MSALPFLIVAAIAVHGFFNRFEPRGATTILFLVFATPAVLSFLLYLSSLSAFSLSNFLISYAVFWFFLLFSLAFYRLSPFHPLAKYPGPVLFKLTRFAAWYLVRTGSQHRYYQALHNRYGLYIRTGPNHLHISDAAAISAVLGSREFTKGGRYNAIRRPGSQGSLLSLTDPHEHTQRRRIWDRALNAAALKGYQDALTNRVSQFVSSLEQRADEGSLDLSQWLSLFSFDFMGDLAYGGVFNLMEQGGDEKDFISIVSAGVQQQELAGAIPWIRPFYDLFPNSANDLRFIQFAKETVLKRQAKGTAVRDLFSYLLDEDGAGRVHLLFPTLVQEASFALVAGSDTSGTTLANLFYYLLSDPPTYRRLQAEIDEAASDTSLDVVVLANLPYLNAVITETLRLQPVVPNGVQRVLSPQSEGIIISGKFIPPSTTVQVSTYIIHRDPAHFSPAPELFSPERWLMHEAGTGQGTLTEDPQFRLNRAAYFPWSYGSTSCAGKNLALMEMRVVTAAFVRHFDARFAPEWNWTPSDWEKNLRDSYVLLKGRMPVFLHPLRYIATRFSQPSHTVPCSDATPFSVLIAPGVGFTSDLWIPVIKHLYRLQGQPNSPIRILSVWVVDRPNHGDAALLNEDALKRHHSEVFNVEDYGAAITSFIDSGTLSQDERASLVALGHSGGTGSIVIGLTDKKPIPYQALVLVEPPFLNPEAYPIFQELGKRVRAFNYSRPASWNSLDLAMEYIMNFPPWRNFDAEILHIMRETFFHYLTEQSGSVENGAVTMKTPFQQQTASFMDIEGAFAASERLISILHGVPTHVINGAYRDLWPGPMYDMIAKKLEEHRSALASVTVIDETGHYAPHEKPEELAIAAFRAIGSTPSNRKSKL</sequence>
<dbReference type="InterPro" id="IPR000073">
    <property type="entry name" value="AB_hydrolase_1"/>
</dbReference>
<dbReference type="CDD" id="cd11061">
    <property type="entry name" value="CYP67-like"/>
    <property type="match status" value="1"/>
</dbReference>
<protein>
    <recommendedName>
        <fullName evidence="10">AB hydrolase-1 domain-containing protein</fullName>
    </recommendedName>
</protein>
<dbReference type="PRINTS" id="PR00463">
    <property type="entry name" value="EP450I"/>
</dbReference>
<dbReference type="Gene3D" id="3.40.50.1820">
    <property type="entry name" value="alpha/beta hydrolase"/>
    <property type="match status" value="1"/>
</dbReference>
<evidence type="ECO:0000256" key="5">
    <source>
        <dbReference type="ARBA" id="ARBA00023002"/>
    </source>
</evidence>
<keyword evidence="8" id="KW-0349">Heme</keyword>
<dbReference type="AlphaFoldDB" id="A0A4S4LDV2"/>
<dbReference type="GO" id="GO:0020037">
    <property type="term" value="F:heme binding"/>
    <property type="evidence" value="ECO:0007669"/>
    <property type="project" value="InterPro"/>
</dbReference>
<dbReference type="PRINTS" id="PR00385">
    <property type="entry name" value="P450"/>
</dbReference>
<comment type="cofactor">
    <cofactor evidence="1 8">
        <name>heme</name>
        <dbReference type="ChEBI" id="CHEBI:30413"/>
    </cofactor>
</comment>
<dbReference type="Pfam" id="PF00067">
    <property type="entry name" value="p450"/>
    <property type="match status" value="1"/>
</dbReference>
<reference evidence="11 12" key="1">
    <citation type="submission" date="2019-02" db="EMBL/GenBank/DDBJ databases">
        <title>Genome sequencing of the rare red list fungi Bondarzewia mesenterica.</title>
        <authorList>
            <person name="Buettner E."/>
            <person name="Kellner H."/>
        </authorList>
    </citation>
    <scope>NUCLEOTIDE SEQUENCE [LARGE SCALE GENOMIC DNA]</scope>
    <source>
        <strain evidence="11 12">DSM 108281</strain>
    </source>
</reference>
<dbReference type="PANTHER" id="PTHR24305">
    <property type="entry name" value="CYTOCHROME P450"/>
    <property type="match status" value="1"/>
</dbReference>
<feature type="transmembrane region" description="Helical" evidence="9">
    <location>
        <begin position="58"/>
        <end position="77"/>
    </location>
</feature>
<evidence type="ECO:0000256" key="9">
    <source>
        <dbReference type="SAM" id="Phobius"/>
    </source>
</evidence>
<keyword evidence="9" id="KW-1133">Transmembrane helix</keyword>
<dbReference type="GO" id="GO:0016705">
    <property type="term" value="F:oxidoreductase activity, acting on paired donors, with incorporation or reduction of molecular oxygen"/>
    <property type="evidence" value="ECO:0007669"/>
    <property type="project" value="InterPro"/>
</dbReference>
<evidence type="ECO:0000256" key="6">
    <source>
        <dbReference type="ARBA" id="ARBA00023004"/>
    </source>
</evidence>
<comment type="pathway">
    <text evidence="2">Secondary metabolite biosynthesis.</text>
</comment>
<gene>
    <name evidence="11" type="ORF">EW146_g9188</name>
</gene>
<keyword evidence="12" id="KW-1185">Reference proteome</keyword>
<keyword evidence="9" id="KW-0472">Membrane</keyword>
<dbReference type="GO" id="GO:0004497">
    <property type="term" value="F:monooxygenase activity"/>
    <property type="evidence" value="ECO:0007669"/>
    <property type="project" value="UniProtKB-KW"/>
</dbReference>
<keyword evidence="7" id="KW-0503">Monooxygenase</keyword>
<evidence type="ECO:0000256" key="8">
    <source>
        <dbReference type="PIRSR" id="PIRSR602401-1"/>
    </source>
</evidence>
<accession>A0A4S4LDV2</accession>
<dbReference type="OrthoDB" id="6692864at2759"/>
<evidence type="ECO:0000313" key="12">
    <source>
        <dbReference type="Proteomes" id="UP000310158"/>
    </source>
</evidence>
<keyword evidence="9" id="KW-0812">Transmembrane</keyword>
<evidence type="ECO:0000256" key="3">
    <source>
        <dbReference type="ARBA" id="ARBA00010617"/>
    </source>
</evidence>
<evidence type="ECO:0000313" key="11">
    <source>
        <dbReference type="EMBL" id="THH07840.1"/>
    </source>
</evidence>
<organism evidence="11 12">
    <name type="scientific">Bondarzewia mesenterica</name>
    <dbReference type="NCBI Taxonomy" id="1095465"/>
    <lineage>
        <taxon>Eukaryota</taxon>
        <taxon>Fungi</taxon>
        <taxon>Dikarya</taxon>
        <taxon>Basidiomycota</taxon>
        <taxon>Agaricomycotina</taxon>
        <taxon>Agaricomycetes</taxon>
        <taxon>Russulales</taxon>
        <taxon>Bondarzewiaceae</taxon>
        <taxon>Bondarzewia</taxon>
    </lineage>
</organism>
<comment type="caution">
    <text evidence="11">The sequence shown here is derived from an EMBL/GenBank/DDBJ whole genome shotgun (WGS) entry which is preliminary data.</text>
</comment>
<evidence type="ECO:0000256" key="2">
    <source>
        <dbReference type="ARBA" id="ARBA00005179"/>
    </source>
</evidence>
<dbReference type="InterPro" id="IPR036396">
    <property type="entry name" value="Cyt_P450_sf"/>
</dbReference>
<evidence type="ECO:0000256" key="4">
    <source>
        <dbReference type="ARBA" id="ARBA00022723"/>
    </source>
</evidence>
<dbReference type="SUPFAM" id="SSF48264">
    <property type="entry name" value="Cytochrome P450"/>
    <property type="match status" value="1"/>
</dbReference>
<proteinExistence type="inferred from homology"/>
<keyword evidence="4 8" id="KW-0479">Metal-binding</keyword>
<keyword evidence="6 8" id="KW-0408">Iron</keyword>
<dbReference type="InterPro" id="IPR017972">
    <property type="entry name" value="Cyt_P450_CS"/>
</dbReference>
<evidence type="ECO:0000259" key="10">
    <source>
        <dbReference type="Pfam" id="PF12697"/>
    </source>
</evidence>
<dbReference type="InterPro" id="IPR029058">
    <property type="entry name" value="AB_hydrolase_fold"/>
</dbReference>
<dbReference type="PANTHER" id="PTHR24305:SF187">
    <property type="entry name" value="P450, PUTATIVE (EUROFUNG)-RELATED"/>
    <property type="match status" value="1"/>
</dbReference>